<keyword evidence="2" id="KW-0456">Lyase</keyword>
<keyword evidence="4" id="KW-1185">Reference proteome</keyword>
<dbReference type="GO" id="GO:0046872">
    <property type="term" value="F:metal ion binding"/>
    <property type="evidence" value="ECO:0007669"/>
    <property type="project" value="UniProtKB-KW"/>
</dbReference>
<reference evidence="3" key="2">
    <citation type="submission" date="2020-09" db="EMBL/GenBank/DDBJ databases">
        <authorList>
            <person name="Sun Q."/>
            <person name="Zhou Y."/>
        </authorList>
    </citation>
    <scope>NUCLEOTIDE SEQUENCE</scope>
    <source>
        <strain evidence="3">CGMCC 1.7081</strain>
    </source>
</reference>
<dbReference type="PANTHER" id="PTHR33542">
    <property type="entry name" value="SIROHYDROCHLORIN FERROCHELATASE, CHLOROPLASTIC"/>
    <property type="match status" value="1"/>
</dbReference>
<dbReference type="RefSeq" id="WP_028094905.1">
    <property type="nucleotide sequence ID" value="NZ_BNAP01000029.1"/>
</dbReference>
<dbReference type="PANTHER" id="PTHR33542:SF5">
    <property type="entry name" value="FERROCHELATASE CHE1"/>
    <property type="match status" value="1"/>
</dbReference>
<dbReference type="SUPFAM" id="SSF53800">
    <property type="entry name" value="Chelatase"/>
    <property type="match status" value="2"/>
</dbReference>
<sequence length="230" mass="23844">MPDCLDALIVAHGQPSAPAPAEVALARLATEVARLLPAQRIGSATLAAAGALEAALERLGTDGVIYPFFMADGWFVRQALPKRLNGHPARVLPPLGRDSALVDLAAEHLMQECAVRGWEPAETALLIAAHGSARGPRAAAAARDFGAALAALWPGRSPVYGFVEEAPYLVQSARDLPEQTLCLPVFAAEGGHYRQDVPEALDQAGFPGALLPPLGQHPGVPALIAAAISG</sequence>
<gene>
    <name evidence="3" type="ORF">GCM10010961_38680</name>
</gene>
<name>A0A8J3H8U8_9RHOB</name>
<keyword evidence="1" id="KW-0479">Metal-binding</keyword>
<comment type="caution">
    <text evidence="3">The sequence shown here is derived from an EMBL/GenBank/DDBJ whole genome shotgun (WGS) entry which is preliminary data.</text>
</comment>
<evidence type="ECO:0000256" key="2">
    <source>
        <dbReference type="ARBA" id="ARBA00023239"/>
    </source>
</evidence>
<proteinExistence type="predicted"/>
<organism evidence="3 4">
    <name type="scientific">Pseudodonghicola xiamenensis</name>
    <dbReference type="NCBI Taxonomy" id="337702"/>
    <lineage>
        <taxon>Bacteria</taxon>
        <taxon>Pseudomonadati</taxon>
        <taxon>Pseudomonadota</taxon>
        <taxon>Alphaproteobacteria</taxon>
        <taxon>Rhodobacterales</taxon>
        <taxon>Paracoccaceae</taxon>
        <taxon>Pseudodonghicola</taxon>
    </lineage>
</organism>
<reference evidence="3" key="1">
    <citation type="journal article" date="2014" name="Int. J. Syst. Evol. Microbiol.">
        <title>Complete genome sequence of Corynebacterium casei LMG S-19264T (=DSM 44701T), isolated from a smear-ripened cheese.</title>
        <authorList>
            <consortium name="US DOE Joint Genome Institute (JGI-PGF)"/>
            <person name="Walter F."/>
            <person name="Albersmeier A."/>
            <person name="Kalinowski J."/>
            <person name="Ruckert C."/>
        </authorList>
    </citation>
    <scope>NUCLEOTIDE SEQUENCE</scope>
    <source>
        <strain evidence="3">CGMCC 1.7081</strain>
    </source>
</reference>
<protein>
    <recommendedName>
        <fullName evidence="5">Sirohydrochlorin ferrochelatase</fullName>
    </recommendedName>
</protein>
<evidence type="ECO:0000313" key="3">
    <source>
        <dbReference type="EMBL" id="GHH01456.1"/>
    </source>
</evidence>
<dbReference type="Proteomes" id="UP000611500">
    <property type="component" value="Unassembled WGS sequence"/>
</dbReference>
<evidence type="ECO:0008006" key="5">
    <source>
        <dbReference type="Google" id="ProtNLM"/>
    </source>
</evidence>
<dbReference type="Pfam" id="PF01903">
    <property type="entry name" value="CbiX"/>
    <property type="match status" value="1"/>
</dbReference>
<evidence type="ECO:0000256" key="1">
    <source>
        <dbReference type="ARBA" id="ARBA00022723"/>
    </source>
</evidence>
<dbReference type="GO" id="GO:0016829">
    <property type="term" value="F:lyase activity"/>
    <property type="evidence" value="ECO:0007669"/>
    <property type="project" value="UniProtKB-KW"/>
</dbReference>
<dbReference type="InterPro" id="IPR050963">
    <property type="entry name" value="Sirohydro_Cobaltochel/CbiX"/>
</dbReference>
<evidence type="ECO:0000313" key="4">
    <source>
        <dbReference type="Proteomes" id="UP000611500"/>
    </source>
</evidence>
<dbReference type="Gene3D" id="3.40.50.1400">
    <property type="match status" value="2"/>
</dbReference>
<dbReference type="EMBL" id="BNAP01000029">
    <property type="protein sequence ID" value="GHH01456.1"/>
    <property type="molecule type" value="Genomic_DNA"/>
</dbReference>
<dbReference type="InterPro" id="IPR002762">
    <property type="entry name" value="CbiX-like"/>
</dbReference>
<accession>A0A8J3H8U8</accession>
<dbReference type="AlphaFoldDB" id="A0A8J3H8U8"/>